<reference evidence="8 9" key="1">
    <citation type="submission" date="2020-12" db="EMBL/GenBank/DDBJ databases">
        <title>FDA dAtabase for Regulatory Grade micrObial Sequences (FDA-ARGOS): Supporting development and validation of Infectious Disease Dx tests.</title>
        <authorList>
            <person name="Nelson B."/>
            <person name="Plummer A."/>
            <person name="Tallon L."/>
            <person name="Sadzewicz L."/>
            <person name="Zhao X."/>
            <person name="Boylan J."/>
            <person name="Ott S."/>
            <person name="Bowen H."/>
            <person name="Vavikolanu K."/>
            <person name="Mehta A."/>
            <person name="Aluvathingal J."/>
            <person name="Nadendla S."/>
            <person name="Myers T."/>
            <person name="Yan Y."/>
            <person name="Sichtig H."/>
        </authorList>
    </citation>
    <scope>NUCLEOTIDE SEQUENCE [LARGE SCALE GENOMIC DNA]</scope>
    <source>
        <strain evidence="8 9">FDAARGOS_1049</strain>
    </source>
</reference>
<sequence length="226" mass="24025">MTKLTAPSLLLAVSLIAGCSSASGPMFNAYSIDSNDGVRTYRVECQGIFGGANTCRKEAERICGDKQIQPVEKIDQLGSSDNRIFTFRCEAPASSDAEKPAAAAVPVAAPVVPERFDLSGDTNFDTGRATLTAAATERLDALLAASKDTVFKKVTVEGYTDSTGSSRGNLELSKRRADSVEQYLKSHGLRSTDYVTRGEGSANPIASNNTAGGRAQNRRVEIHLTQ</sequence>
<dbReference type="PROSITE" id="PS51257">
    <property type="entry name" value="PROKAR_LIPOPROTEIN"/>
    <property type="match status" value="1"/>
</dbReference>
<keyword evidence="9" id="KW-1185">Reference proteome</keyword>
<dbReference type="InterPro" id="IPR006665">
    <property type="entry name" value="OmpA-like"/>
</dbReference>
<dbReference type="InterPro" id="IPR050330">
    <property type="entry name" value="Bact_OuterMem_StrucFunc"/>
</dbReference>
<comment type="subcellular location">
    <subcellularLocation>
        <location evidence="1">Cell outer membrane</location>
    </subcellularLocation>
</comment>
<dbReference type="KEGG" id="pgis:I6I06_20400"/>
<dbReference type="Gene3D" id="3.30.1330.60">
    <property type="entry name" value="OmpA-like domain"/>
    <property type="match status" value="1"/>
</dbReference>
<keyword evidence="2 4" id="KW-0472">Membrane</keyword>
<feature type="domain" description="OmpA-like" evidence="7">
    <location>
        <begin position="111"/>
        <end position="226"/>
    </location>
</feature>
<evidence type="ECO:0000256" key="3">
    <source>
        <dbReference type="ARBA" id="ARBA00023237"/>
    </source>
</evidence>
<evidence type="ECO:0000256" key="1">
    <source>
        <dbReference type="ARBA" id="ARBA00004442"/>
    </source>
</evidence>
<dbReference type="SUPFAM" id="SSF103088">
    <property type="entry name" value="OmpA-like"/>
    <property type="match status" value="1"/>
</dbReference>
<dbReference type="EMBL" id="CP066076">
    <property type="protein sequence ID" value="QQC67315.1"/>
    <property type="molecule type" value="Genomic_DNA"/>
</dbReference>
<dbReference type="PRINTS" id="PR01021">
    <property type="entry name" value="OMPADOMAIN"/>
</dbReference>
<evidence type="ECO:0000259" key="7">
    <source>
        <dbReference type="PROSITE" id="PS51123"/>
    </source>
</evidence>
<proteinExistence type="predicted"/>
<evidence type="ECO:0000256" key="5">
    <source>
        <dbReference type="SAM" id="MobiDB-lite"/>
    </source>
</evidence>
<feature type="chain" id="PRO_5032602055" evidence="6">
    <location>
        <begin position="23"/>
        <end position="226"/>
    </location>
</feature>
<dbReference type="InterPro" id="IPR036737">
    <property type="entry name" value="OmpA-like_sf"/>
</dbReference>
<dbReference type="Pfam" id="PF00691">
    <property type="entry name" value="OmpA"/>
    <property type="match status" value="1"/>
</dbReference>
<dbReference type="PROSITE" id="PS51123">
    <property type="entry name" value="OMPA_2"/>
    <property type="match status" value="1"/>
</dbReference>
<protein>
    <submittedName>
        <fullName evidence="8">OmpA family protein</fullName>
    </submittedName>
</protein>
<dbReference type="PANTHER" id="PTHR30329">
    <property type="entry name" value="STATOR ELEMENT OF FLAGELLAR MOTOR COMPLEX"/>
    <property type="match status" value="1"/>
</dbReference>
<accession>A0A7T4N8R8</accession>
<dbReference type="GO" id="GO:0009279">
    <property type="term" value="C:cell outer membrane"/>
    <property type="evidence" value="ECO:0007669"/>
    <property type="project" value="UniProtKB-SubCell"/>
</dbReference>
<name>A0A7T4N8R8_9BURK</name>
<keyword evidence="3" id="KW-0998">Cell outer membrane</keyword>
<dbReference type="AlphaFoldDB" id="A0A7T4N8R8"/>
<dbReference type="RefSeq" id="WP_042329440.1">
    <property type="nucleotide sequence ID" value="NZ_CP066076.1"/>
</dbReference>
<evidence type="ECO:0000256" key="6">
    <source>
        <dbReference type="SAM" id="SignalP"/>
    </source>
</evidence>
<dbReference type="PRINTS" id="PR01023">
    <property type="entry name" value="NAFLGMOTY"/>
</dbReference>
<gene>
    <name evidence="8" type="ORF">I6I06_20400</name>
</gene>
<evidence type="ECO:0000256" key="4">
    <source>
        <dbReference type="PROSITE-ProRule" id="PRU00473"/>
    </source>
</evidence>
<dbReference type="Proteomes" id="UP000595610">
    <property type="component" value="Chromosome 2"/>
</dbReference>
<dbReference type="CDD" id="cd07185">
    <property type="entry name" value="OmpA_C-like"/>
    <property type="match status" value="1"/>
</dbReference>
<evidence type="ECO:0000256" key="2">
    <source>
        <dbReference type="ARBA" id="ARBA00023136"/>
    </source>
</evidence>
<dbReference type="InterPro" id="IPR006664">
    <property type="entry name" value="OMP_bac"/>
</dbReference>
<evidence type="ECO:0000313" key="9">
    <source>
        <dbReference type="Proteomes" id="UP000595610"/>
    </source>
</evidence>
<feature type="signal peptide" evidence="6">
    <location>
        <begin position="1"/>
        <end position="22"/>
    </location>
</feature>
<dbReference type="PANTHER" id="PTHR30329:SF21">
    <property type="entry name" value="LIPOPROTEIN YIAD-RELATED"/>
    <property type="match status" value="1"/>
</dbReference>
<feature type="region of interest" description="Disordered" evidence="5">
    <location>
        <begin position="194"/>
        <end position="226"/>
    </location>
</feature>
<keyword evidence="6" id="KW-0732">Signal</keyword>
<evidence type="ECO:0000313" key="8">
    <source>
        <dbReference type="EMBL" id="QQC67315.1"/>
    </source>
</evidence>
<organism evidence="8 9">
    <name type="scientific">Paraburkholderia ginsengisoli</name>
    <dbReference type="NCBI Taxonomy" id="311231"/>
    <lineage>
        <taxon>Bacteria</taxon>
        <taxon>Pseudomonadati</taxon>
        <taxon>Pseudomonadota</taxon>
        <taxon>Betaproteobacteria</taxon>
        <taxon>Burkholderiales</taxon>
        <taxon>Burkholderiaceae</taxon>
        <taxon>Paraburkholderia</taxon>
    </lineage>
</organism>